<accession>A0AAN6NZA4</accession>
<name>A0AAN6NZA4_9PEZI</name>
<organism evidence="4 5">
    <name type="scientific">Pseudoneurospora amorphoporcata</name>
    <dbReference type="NCBI Taxonomy" id="241081"/>
    <lineage>
        <taxon>Eukaryota</taxon>
        <taxon>Fungi</taxon>
        <taxon>Dikarya</taxon>
        <taxon>Ascomycota</taxon>
        <taxon>Pezizomycotina</taxon>
        <taxon>Sordariomycetes</taxon>
        <taxon>Sordariomycetidae</taxon>
        <taxon>Sordariales</taxon>
        <taxon>Sordariaceae</taxon>
        <taxon>Pseudoneurospora</taxon>
    </lineage>
</organism>
<reference evidence="4" key="2">
    <citation type="submission" date="2023-06" db="EMBL/GenBank/DDBJ databases">
        <authorList>
            <consortium name="Lawrence Berkeley National Laboratory"/>
            <person name="Mondo S.J."/>
            <person name="Hensen N."/>
            <person name="Bonometti L."/>
            <person name="Westerberg I."/>
            <person name="Brannstrom I.O."/>
            <person name="Guillou S."/>
            <person name="Cros-Aarteil S."/>
            <person name="Calhoun S."/>
            <person name="Haridas S."/>
            <person name="Kuo A."/>
            <person name="Pangilinan J."/>
            <person name="Riley R."/>
            <person name="Labutti K."/>
            <person name="Andreopoulos B."/>
            <person name="Lipzen A."/>
            <person name="Chen C."/>
            <person name="Yanf M."/>
            <person name="Daum C."/>
            <person name="Ng V."/>
            <person name="Clum A."/>
            <person name="Steindorff A."/>
            <person name="Ohm R."/>
            <person name="Martin F."/>
            <person name="Silar P."/>
            <person name="Natvig D."/>
            <person name="Lalanne C."/>
            <person name="Gautier V."/>
            <person name="Ament-Velasquez S.L."/>
            <person name="Kruys A."/>
            <person name="Hutchinson M.I."/>
            <person name="Powell A.J."/>
            <person name="Barry K."/>
            <person name="Miller A.N."/>
            <person name="Grigoriev I.V."/>
            <person name="Debuchy R."/>
            <person name="Gladieux P."/>
            <person name="Thoren M.H."/>
            <person name="Johannesson H."/>
        </authorList>
    </citation>
    <scope>NUCLEOTIDE SEQUENCE</scope>
    <source>
        <strain evidence="4">CBS 626.80</strain>
    </source>
</reference>
<sequence length="546" mass="60590">MEVDEPEPTLPPLPVPDELPAFTTYIPGERKRSRGYLAPPPPSPGMSSSSDPAYFSSDDDPALDNYLQGRRKRRYVGSWFDQVPASSDSVMGDDADPGPSSNPRHKRHLKRQPDSGVWVGQDAATDTDGDIDLPPLAARFPLPYPVVKRIPKLGSEEQRAQSVVLACVDDGREDVDLSQMGLASISDSVLEPLAGLTPIPVVEKDVPFVPRDPILKLFLGNNQLSRFPSVLLDFQHLTVLSIRNNRLTELPPTIAKLKNLTALNIANNRLRHLPGELIDLMESAIGLHTLNIHPNPFFQPKHRQHLLDNEVLQHIYECRTRGRGVDGFLVDQDRGDNFELFTTVLRARTPVQFSNSAGHVLSKFIFPDMAQRLTDSSKQLETENLGSMAIPQTVQQHLESSGESKRSFRPRGPSSLLATAMRVAARSKDAESLPDLLRTDGCPSHLADPLERAVVVNKMGGQHCTVCKRETLCPVTEWIEFREIRRTTVDKKKTAGDGYTASIKHMHISAREDEAWVPFVRRGCSWACTPNVLDPSDKSPLVNGNF</sequence>
<dbReference type="PANTHER" id="PTHR48051">
    <property type="match status" value="1"/>
</dbReference>
<feature type="region of interest" description="Disordered" evidence="3">
    <location>
        <begin position="1"/>
        <end position="69"/>
    </location>
</feature>
<dbReference type="Proteomes" id="UP001303222">
    <property type="component" value="Unassembled WGS sequence"/>
</dbReference>
<keyword evidence="1" id="KW-0433">Leucine-rich repeat</keyword>
<dbReference type="InterPro" id="IPR032675">
    <property type="entry name" value="LRR_dom_sf"/>
</dbReference>
<protein>
    <submittedName>
        <fullName evidence="4">Uncharacterized protein</fullName>
    </submittedName>
</protein>
<dbReference type="SMART" id="SM00369">
    <property type="entry name" value="LRR_TYP"/>
    <property type="match status" value="2"/>
</dbReference>
<dbReference type="Gene3D" id="3.80.10.10">
    <property type="entry name" value="Ribonuclease Inhibitor"/>
    <property type="match status" value="1"/>
</dbReference>
<keyword evidence="5" id="KW-1185">Reference proteome</keyword>
<dbReference type="InterPro" id="IPR001611">
    <property type="entry name" value="Leu-rich_rpt"/>
</dbReference>
<dbReference type="SMART" id="SM00364">
    <property type="entry name" value="LRR_BAC"/>
    <property type="match status" value="3"/>
</dbReference>
<dbReference type="PANTHER" id="PTHR48051:SF1">
    <property type="entry name" value="RAS SUPPRESSOR PROTEIN 1"/>
    <property type="match status" value="1"/>
</dbReference>
<proteinExistence type="predicted"/>
<feature type="compositionally biased region" description="Low complexity" evidence="3">
    <location>
        <begin position="45"/>
        <end position="56"/>
    </location>
</feature>
<dbReference type="SUPFAM" id="SSF52075">
    <property type="entry name" value="Outer arm dynein light chain 1"/>
    <property type="match status" value="1"/>
</dbReference>
<evidence type="ECO:0000313" key="4">
    <source>
        <dbReference type="EMBL" id="KAK3954832.1"/>
    </source>
</evidence>
<dbReference type="AlphaFoldDB" id="A0AAN6NZA4"/>
<keyword evidence="2" id="KW-0677">Repeat</keyword>
<dbReference type="Pfam" id="PF13855">
    <property type="entry name" value="LRR_8"/>
    <property type="match status" value="1"/>
</dbReference>
<evidence type="ECO:0000256" key="1">
    <source>
        <dbReference type="ARBA" id="ARBA00022614"/>
    </source>
</evidence>
<gene>
    <name evidence="4" type="ORF">QBC32DRAFT_359884</name>
</gene>
<dbReference type="InterPro" id="IPR003591">
    <property type="entry name" value="Leu-rich_rpt_typical-subtyp"/>
</dbReference>
<dbReference type="GO" id="GO:0005737">
    <property type="term" value="C:cytoplasm"/>
    <property type="evidence" value="ECO:0007669"/>
    <property type="project" value="TreeGrafter"/>
</dbReference>
<feature type="region of interest" description="Disordered" evidence="3">
    <location>
        <begin position="83"/>
        <end position="131"/>
    </location>
</feature>
<dbReference type="InterPro" id="IPR050216">
    <property type="entry name" value="LRR_domain-containing"/>
</dbReference>
<dbReference type="PROSITE" id="PS51450">
    <property type="entry name" value="LRR"/>
    <property type="match status" value="1"/>
</dbReference>
<comment type="caution">
    <text evidence="4">The sequence shown here is derived from an EMBL/GenBank/DDBJ whole genome shotgun (WGS) entry which is preliminary data.</text>
</comment>
<evidence type="ECO:0000313" key="5">
    <source>
        <dbReference type="Proteomes" id="UP001303222"/>
    </source>
</evidence>
<evidence type="ECO:0000256" key="2">
    <source>
        <dbReference type="ARBA" id="ARBA00022737"/>
    </source>
</evidence>
<evidence type="ECO:0000256" key="3">
    <source>
        <dbReference type="SAM" id="MobiDB-lite"/>
    </source>
</evidence>
<dbReference type="EMBL" id="MU859084">
    <property type="protein sequence ID" value="KAK3954832.1"/>
    <property type="molecule type" value="Genomic_DNA"/>
</dbReference>
<feature type="compositionally biased region" description="Pro residues" evidence="3">
    <location>
        <begin position="8"/>
        <end position="17"/>
    </location>
</feature>
<reference evidence="4" key="1">
    <citation type="journal article" date="2023" name="Mol. Phylogenet. Evol.">
        <title>Genome-scale phylogeny and comparative genomics of the fungal order Sordariales.</title>
        <authorList>
            <person name="Hensen N."/>
            <person name="Bonometti L."/>
            <person name="Westerberg I."/>
            <person name="Brannstrom I.O."/>
            <person name="Guillou S."/>
            <person name="Cros-Aarteil S."/>
            <person name="Calhoun S."/>
            <person name="Haridas S."/>
            <person name="Kuo A."/>
            <person name="Mondo S."/>
            <person name="Pangilinan J."/>
            <person name="Riley R."/>
            <person name="LaButti K."/>
            <person name="Andreopoulos B."/>
            <person name="Lipzen A."/>
            <person name="Chen C."/>
            <person name="Yan M."/>
            <person name="Daum C."/>
            <person name="Ng V."/>
            <person name="Clum A."/>
            <person name="Steindorff A."/>
            <person name="Ohm R.A."/>
            <person name="Martin F."/>
            <person name="Silar P."/>
            <person name="Natvig D.O."/>
            <person name="Lalanne C."/>
            <person name="Gautier V."/>
            <person name="Ament-Velasquez S.L."/>
            <person name="Kruys A."/>
            <person name="Hutchinson M.I."/>
            <person name="Powell A.J."/>
            <person name="Barry K."/>
            <person name="Miller A.N."/>
            <person name="Grigoriev I.V."/>
            <person name="Debuchy R."/>
            <person name="Gladieux P."/>
            <person name="Hiltunen Thoren M."/>
            <person name="Johannesson H."/>
        </authorList>
    </citation>
    <scope>NUCLEOTIDE SEQUENCE</scope>
    <source>
        <strain evidence="4">CBS 626.80</strain>
    </source>
</reference>